<keyword evidence="11" id="KW-0407">Ion channel</keyword>
<evidence type="ECO:0000256" key="12">
    <source>
        <dbReference type="ARBA" id="ARBA00034430"/>
    </source>
</evidence>
<comment type="subcellular location">
    <subcellularLocation>
        <location evidence="1">Membrane</location>
        <topology evidence="1">Multi-pass membrane protein</topology>
    </subcellularLocation>
</comment>
<proteinExistence type="inferred from homology"/>
<keyword evidence="10 13" id="KW-0472">Membrane</keyword>
<evidence type="ECO:0000256" key="6">
    <source>
        <dbReference type="ARBA" id="ARBA00022826"/>
    </source>
</evidence>
<sequence length="208" mass="22294">MTDRQTTRRRVTPLGGAGVERSITLTDGIVAIAMTLLVLPLVDVTVDIDPDRIGASLAAHSDLFLSFAISFVVTYLFWSAHAAAVRSVADKGIDLPSINILTMTWLLAIAFLPFPTAIVGRHLNTVSAPIYIGTLLLVSVLTALIGTLSSRAAPSTFRIRLAWTMTAILAFSTVLSMLDADIGMYTLLLLILARTIDSTVARRRSPSG</sequence>
<keyword evidence="8 13" id="KW-1133">Transmembrane helix</keyword>
<organism evidence="14 15">
    <name type="scientific">Microlunatus ginsengisoli</name>
    <dbReference type="NCBI Taxonomy" id="363863"/>
    <lineage>
        <taxon>Bacteria</taxon>
        <taxon>Bacillati</taxon>
        <taxon>Actinomycetota</taxon>
        <taxon>Actinomycetes</taxon>
        <taxon>Propionibacteriales</taxon>
        <taxon>Propionibacteriaceae</taxon>
        <taxon>Microlunatus</taxon>
    </lineage>
</organism>
<evidence type="ECO:0000313" key="14">
    <source>
        <dbReference type="EMBL" id="GAA3606449.1"/>
    </source>
</evidence>
<evidence type="ECO:0000256" key="8">
    <source>
        <dbReference type="ARBA" id="ARBA00022989"/>
    </source>
</evidence>
<keyword evidence="15" id="KW-1185">Reference proteome</keyword>
<comment type="catalytic activity">
    <reaction evidence="12">
        <text>K(+)(in) = K(+)(out)</text>
        <dbReference type="Rhea" id="RHEA:29463"/>
        <dbReference type="ChEBI" id="CHEBI:29103"/>
    </reaction>
</comment>
<gene>
    <name evidence="14" type="ORF">GCM10022236_05360</name>
</gene>
<evidence type="ECO:0000256" key="3">
    <source>
        <dbReference type="ARBA" id="ARBA00022448"/>
    </source>
</evidence>
<accession>A0ABP6ZHL0</accession>
<dbReference type="Pfam" id="PF06736">
    <property type="entry name" value="TMEM175"/>
    <property type="match status" value="1"/>
</dbReference>
<reference evidence="15" key="1">
    <citation type="journal article" date="2019" name="Int. J. Syst. Evol. Microbiol.">
        <title>The Global Catalogue of Microorganisms (GCM) 10K type strain sequencing project: providing services to taxonomists for standard genome sequencing and annotation.</title>
        <authorList>
            <consortium name="The Broad Institute Genomics Platform"/>
            <consortium name="The Broad Institute Genome Sequencing Center for Infectious Disease"/>
            <person name="Wu L."/>
            <person name="Ma J."/>
        </authorList>
    </citation>
    <scope>NUCLEOTIDE SEQUENCE [LARGE SCALE GENOMIC DNA]</scope>
    <source>
        <strain evidence="15">JCM 16929</strain>
    </source>
</reference>
<feature type="transmembrane region" description="Helical" evidence="13">
    <location>
        <begin position="97"/>
        <end position="118"/>
    </location>
</feature>
<keyword evidence="4" id="KW-0633">Potassium transport</keyword>
<keyword evidence="5 13" id="KW-0812">Transmembrane</keyword>
<comment type="similarity">
    <text evidence="2">Belongs to the TMEM175 family.</text>
</comment>
<evidence type="ECO:0000256" key="9">
    <source>
        <dbReference type="ARBA" id="ARBA00023065"/>
    </source>
</evidence>
<keyword evidence="9" id="KW-0406">Ion transport</keyword>
<dbReference type="InterPro" id="IPR010617">
    <property type="entry name" value="TMEM175-like"/>
</dbReference>
<keyword evidence="7" id="KW-0630">Potassium</keyword>
<evidence type="ECO:0000256" key="10">
    <source>
        <dbReference type="ARBA" id="ARBA00023136"/>
    </source>
</evidence>
<evidence type="ECO:0000256" key="2">
    <source>
        <dbReference type="ARBA" id="ARBA00006920"/>
    </source>
</evidence>
<feature type="transmembrane region" description="Helical" evidence="13">
    <location>
        <begin position="63"/>
        <end position="85"/>
    </location>
</feature>
<evidence type="ECO:0000256" key="13">
    <source>
        <dbReference type="SAM" id="Phobius"/>
    </source>
</evidence>
<evidence type="ECO:0000256" key="7">
    <source>
        <dbReference type="ARBA" id="ARBA00022958"/>
    </source>
</evidence>
<evidence type="ECO:0000256" key="1">
    <source>
        <dbReference type="ARBA" id="ARBA00004141"/>
    </source>
</evidence>
<dbReference type="RefSeq" id="WP_344801536.1">
    <property type="nucleotide sequence ID" value="NZ_BAABAB010000005.1"/>
</dbReference>
<comment type="caution">
    <text evidence="14">The sequence shown here is derived from an EMBL/GenBank/DDBJ whole genome shotgun (WGS) entry which is preliminary data.</text>
</comment>
<evidence type="ECO:0000256" key="11">
    <source>
        <dbReference type="ARBA" id="ARBA00023303"/>
    </source>
</evidence>
<evidence type="ECO:0000313" key="15">
    <source>
        <dbReference type="Proteomes" id="UP001501490"/>
    </source>
</evidence>
<feature type="transmembrane region" description="Helical" evidence="13">
    <location>
        <begin position="130"/>
        <end position="149"/>
    </location>
</feature>
<dbReference type="Proteomes" id="UP001501490">
    <property type="component" value="Unassembled WGS sequence"/>
</dbReference>
<evidence type="ECO:0000256" key="4">
    <source>
        <dbReference type="ARBA" id="ARBA00022538"/>
    </source>
</evidence>
<keyword evidence="6" id="KW-0631">Potassium channel</keyword>
<keyword evidence="3" id="KW-0813">Transport</keyword>
<protein>
    <submittedName>
        <fullName evidence="14">TMEM175 family protein</fullName>
    </submittedName>
</protein>
<feature type="transmembrane region" description="Helical" evidence="13">
    <location>
        <begin position="21"/>
        <end position="43"/>
    </location>
</feature>
<feature type="transmembrane region" description="Helical" evidence="13">
    <location>
        <begin position="161"/>
        <end position="178"/>
    </location>
</feature>
<evidence type="ECO:0000256" key="5">
    <source>
        <dbReference type="ARBA" id="ARBA00022692"/>
    </source>
</evidence>
<name>A0ABP6ZHL0_9ACTN</name>
<dbReference type="EMBL" id="BAABAB010000005">
    <property type="protein sequence ID" value="GAA3606449.1"/>
    <property type="molecule type" value="Genomic_DNA"/>
</dbReference>